<dbReference type="Proteomes" id="UP000199394">
    <property type="component" value="Unassembled WGS sequence"/>
</dbReference>
<evidence type="ECO:0000259" key="6">
    <source>
        <dbReference type="Pfam" id="PF13515"/>
    </source>
</evidence>
<evidence type="ECO:0000256" key="5">
    <source>
        <dbReference type="SAM" id="Phobius"/>
    </source>
</evidence>
<evidence type="ECO:0000256" key="2">
    <source>
        <dbReference type="ARBA" id="ARBA00022692"/>
    </source>
</evidence>
<keyword evidence="2 5" id="KW-0812">Transmembrane</keyword>
<keyword evidence="4 5" id="KW-0472">Membrane</keyword>
<keyword evidence="3 5" id="KW-1133">Transmembrane helix</keyword>
<feature type="transmembrane region" description="Helical" evidence="5">
    <location>
        <begin position="137"/>
        <end position="156"/>
    </location>
</feature>
<evidence type="ECO:0000256" key="4">
    <source>
        <dbReference type="ARBA" id="ARBA00023136"/>
    </source>
</evidence>
<dbReference type="InterPro" id="IPR049453">
    <property type="entry name" value="Memb_transporter_dom"/>
</dbReference>
<protein>
    <submittedName>
        <fullName evidence="7">Fusaric acid resistance protein-like</fullName>
    </submittedName>
</protein>
<dbReference type="Pfam" id="PF13515">
    <property type="entry name" value="FUSC_2"/>
    <property type="match status" value="1"/>
</dbReference>
<dbReference type="RefSeq" id="WP_176966682.1">
    <property type="nucleotide sequence ID" value="NZ_FNRK01000013.1"/>
</dbReference>
<comment type="subcellular location">
    <subcellularLocation>
        <location evidence="1">Membrane</location>
        <topology evidence="1">Multi-pass membrane protein</topology>
    </subcellularLocation>
</comment>
<evidence type="ECO:0000313" key="8">
    <source>
        <dbReference type="Proteomes" id="UP000199394"/>
    </source>
</evidence>
<sequence>MKERKKSWKDYAKVVMTKLPVFIFCVIFISGYSHFFGQENSIVGVILLMGLLMLMKADFGYSSAVSGGLIAITFIGIGGLALLAGAGLWWGLLCHIIAMVWMLALVRYDVSHSLYLPFFMGYVMFVGYPVSGHSAELRMLSLIIIGTAIGLVHFVLNRSQGSRHPFREMWAPFSLKEGQARWATTLGVTLVLTLFLGEAMGFPKTMWMALSVVSLLTPLEDEVHKRQWLRVPATLLGCLLFFTLFGYLIPESYQSTVVLMAGFMSMFINSYFIKTIYNSFSALVTATLIMPTESAIWLRILGNIIGSIIAVAATYLFARIWKKQDGGDEYSLDA</sequence>
<dbReference type="AlphaFoldDB" id="A0A1H4C2W8"/>
<feature type="transmembrane region" description="Helical" evidence="5">
    <location>
        <begin position="296"/>
        <end position="318"/>
    </location>
</feature>
<dbReference type="GO" id="GO:0016020">
    <property type="term" value="C:membrane"/>
    <property type="evidence" value="ECO:0007669"/>
    <property type="project" value="UniProtKB-SubCell"/>
</dbReference>
<feature type="transmembrane region" description="Helical" evidence="5">
    <location>
        <begin position="64"/>
        <end position="82"/>
    </location>
</feature>
<organism evidence="7 8">
    <name type="scientific">Eubacterium aggregans</name>
    <dbReference type="NCBI Taxonomy" id="81409"/>
    <lineage>
        <taxon>Bacteria</taxon>
        <taxon>Bacillati</taxon>
        <taxon>Bacillota</taxon>
        <taxon>Clostridia</taxon>
        <taxon>Eubacteriales</taxon>
        <taxon>Eubacteriaceae</taxon>
        <taxon>Eubacterium</taxon>
    </lineage>
</organism>
<proteinExistence type="predicted"/>
<feature type="transmembrane region" description="Helical" evidence="5">
    <location>
        <begin position="113"/>
        <end position="131"/>
    </location>
</feature>
<feature type="transmembrane region" description="Helical" evidence="5">
    <location>
        <begin position="256"/>
        <end position="276"/>
    </location>
</feature>
<reference evidence="7 8" key="1">
    <citation type="submission" date="2016-10" db="EMBL/GenBank/DDBJ databases">
        <authorList>
            <person name="de Groot N.N."/>
        </authorList>
    </citation>
    <scope>NUCLEOTIDE SEQUENCE [LARGE SCALE GENOMIC DNA]</scope>
    <source>
        <strain evidence="7 8">SR12</strain>
    </source>
</reference>
<feature type="transmembrane region" description="Helical" evidence="5">
    <location>
        <begin position="228"/>
        <end position="249"/>
    </location>
</feature>
<name>A0A1H4C2W8_9FIRM</name>
<feature type="transmembrane region" description="Helical" evidence="5">
    <location>
        <begin position="182"/>
        <end position="202"/>
    </location>
</feature>
<feature type="transmembrane region" description="Helical" evidence="5">
    <location>
        <begin position="12"/>
        <end position="35"/>
    </location>
</feature>
<dbReference type="EMBL" id="FNRK01000013">
    <property type="protein sequence ID" value="SEA54633.1"/>
    <property type="molecule type" value="Genomic_DNA"/>
</dbReference>
<evidence type="ECO:0000256" key="1">
    <source>
        <dbReference type="ARBA" id="ARBA00004141"/>
    </source>
</evidence>
<dbReference type="STRING" id="81409.SAMN04515656_11355"/>
<feature type="domain" description="Integral membrane bound transporter" evidence="6">
    <location>
        <begin position="193"/>
        <end position="312"/>
    </location>
</feature>
<accession>A0A1H4C2W8</accession>
<evidence type="ECO:0000256" key="3">
    <source>
        <dbReference type="ARBA" id="ARBA00022989"/>
    </source>
</evidence>
<gene>
    <name evidence="7" type="ORF">SAMN04515656_11355</name>
</gene>
<evidence type="ECO:0000313" key="7">
    <source>
        <dbReference type="EMBL" id="SEA54633.1"/>
    </source>
</evidence>
<keyword evidence="8" id="KW-1185">Reference proteome</keyword>